<feature type="region of interest" description="Disordered" evidence="3">
    <location>
        <begin position="412"/>
        <end position="469"/>
    </location>
</feature>
<feature type="compositionally biased region" description="Low complexity" evidence="3">
    <location>
        <begin position="444"/>
        <end position="456"/>
    </location>
</feature>
<evidence type="ECO:0000313" key="5">
    <source>
        <dbReference type="EMBL" id="KAK3014102.1"/>
    </source>
</evidence>
<accession>A0AA89AT10</accession>
<feature type="domain" description="DCD" evidence="4">
    <location>
        <begin position="39"/>
        <end position="172"/>
    </location>
</feature>
<evidence type="ECO:0000313" key="6">
    <source>
        <dbReference type="Proteomes" id="UP001188597"/>
    </source>
</evidence>
<name>A0AA89AT10_9ASTE</name>
<dbReference type="PANTHER" id="PTHR46034:SF23">
    <property type="entry name" value="DCD (DEVELOPMENT AND CELL DEATH) DOMAIN PROTEIN"/>
    <property type="match status" value="1"/>
</dbReference>
<dbReference type="PANTHER" id="PTHR46034">
    <property type="match status" value="1"/>
</dbReference>
<evidence type="ECO:0000259" key="4">
    <source>
        <dbReference type="PROSITE" id="PS51222"/>
    </source>
</evidence>
<keyword evidence="2" id="KW-0677">Repeat</keyword>
<dbReference type="AlphaFoldDB" id="A0AA89AT10"/>
<evidence type="ECO:0000256" key="2">
    <source>
        <dbReference type="ARBA" id="ARBA00022737"/>
    </source>
</evidence>
<dbReference type="Proteomes" id="UP001188597">
    <property type="component" value="Unassembled WGS sequence"/>
</dbReference>
<dbReference type="SUPFAM" id="SSF117281">
    <property type="entry name" value="Kelch motif"/>
    <property type="match status" value="1"/>
</dbReference>
<dbReference type="EMBL" id="JAVXUP010001246">
    <property type="protein sequence ID" value="KAK3014102.1"/>
    <property type="molecule type" value="Genomic_DNA"/>
</dbReference>
<evidence type="ECO:0000256" key="3">
    <source>
        <dbReference type="SAM" id="MobiDB-lite"/>
    </source>
</evidence>
<sequence>MCISAMGAGRKKKTLHLKEKPQPYYTVNCSVPARNLRKSDLGAVIFGCKHNTIKECLLKQLFGLPAPHYAYVKNIHPGLILFLFNYSDRKLHGIFEAESAGQLEINPHGWTTDSTMSTPYPAQVQVRIKQQCCPLPEHVFRPIIADNYYEARLFWFELDRAQTNKLISLFSSSPLVAPAPSSQHTTRWNTLFHPVPAPDTRERDNDIENLVSEANNTSSDHTIEWTWDAPALPAQNISEPSVGAEAVAGNQKFIPQRSYSSVVSNVSTSVPEKTSQPEKKWSALFETSSAYDTMRKDECLRMQVTNPISLPPDQSNIGWESSHGAPCLDRENSHALEACEDELTAGKYDEDLDLESFLNSSALKESAEFLPPNTSVANTLTAETRDGGQHLKTVDLPLLDYSNLVVGSSALLDGERQPSESSLGYDTNEICDDSREEPPHQKTNSEYSYSSTTTNEMNFEENHESDTSQPFWTADQHAEQRCSSAAKMVTEMKSSDLQTAVIKVIRSVHCLALMQEIEGLKGSQLKQIMKVDILEKELVESKVEVQQLKTRCTALESGSFPADEVSKFQASNEVLAKTDDSILIVGGYDGSSWLSALDSYSPSCDTMKSLSAMTFLRSHASAVKLNGELYIFGGVDDHVWFDTVESYNPTSNRWCSRPSLKQKKGSMAGASSHGKIFAIGGGNGVECFSEVEMFDPNIGRWIATRSMQQKRFSPATAEINNALYVVGGYNGRNYTKSAERFDPREHSWSGVGSMSSRRGCHSLVALNHKLYALGGYDGSKMVSTVEAFDPRMGSWMPREAMNDSRGYFGAVVIGETIHVIGGLNEREEILNKIACYKEGSGWEATNLKAVGKRCFFSTVLM</sequence>
<dbReference type="SMART" id="SM00767">
    <property type="entry name" value="DCD"/>
    <property type="match status" value="1"/>
</dbReference>
<dbReference type="InterPro" id="IPR044832">
    <property type="entry name" value="NRP-like"/>
</dbReference>
<keyword evidence="1" id="KW-0880">Kelch repeat</keyword>
<reference evidence="5" key="1">
    <citation type="submission" date="2022-12" db="EMBL/GenBank/DDBJ databases">
        <title>Draft genome assemblies for two species of Escallonia (Escalloniales).</title>
        <authorList>
            <person name="Chanderbali A."/>
            <person name="Dervinis C."/>
            <person name="Anghel I."/>
            <person name="Soltis D."/>
            <person name="Soltis P."/>
            <person name="Zapata F."/>
        </authorList>
    </citation>
    <scope>NUCLEOTIDE SEQUENCE</scope>
    <source>
        <strain evidence="5">UCBG64.0493</strain>
        <tissue evidence="5">Leaf</tissue>
    </source>
</reference>
<dbReference type="InterPro" id="IPR013989">
    <property type="entry name" value="Dev_and_cell_death_domain"/>
</dbReference>
<keyword evidence="6" id="KW-1185">Reference proteome</keyword>
<gene>
    <name evidence="5" type="ORF">RJ639_009507</name>
</gene>
<dbReference type="Gene3D" id="2.120.10.80">
    <property type="entry name" value="Kelch-type beta propeller"/>
    <property type="match status" value="2"/>
</dbReference>
<evidence type="ECO:0000256" key="1">
    <source>
        <dbReference type="ARBA" id="ARBA00022441"/>
    </source>
</evidence>
<dbReference type="InterPro" id="IPR006652">
    <property type="entry name" value="Kelch_1"/>
</dbReference>
<dbReference type="InterPro" id="IPR056737">
    <property type="entry name" value="Beta-prop_ATRN-MKLN-like"/>
</dbReference>
<organism evidence="5 6">
    <name type="scientific">Escallonia herrerae</name>
    <dbReference type="NCBI Taxonomy" id="1293975"/>
    <lineage>
        <taxon>Eukaryota</taxon>
        <taxon>Viridiplantae</taxon>
        <taxon>Streptophyta</taxon>
        <taxon>Embryophyta</taxon>
        <taxon>Tracheophyta</taxon>
        <taxon>Spermatophyta</taxon>
        <taxon>Magnoliopsida</taxon>
        <taxon>eudicotyledons</taxon>
        <taxon>Gunneridae</taxon>
        <taxon>Pentapetalae</taxon>
        <taxon>asterids</taxon>
        <taxon>campanulids</taxon>
        <taxon>Escalloniales</taxon>
        <taxon>Escalloniaceae</taxon>
        <taxon>Escallonia</taxon>
    </lineage>
</organism>
<dbReference type="PROSITE" id="PS51222">
    <property type="entry name" value="DCD"/>
    <property type="match status" value="1"/>
</dbReference>
<dbReference type="InterPro" id="IPR015915">
    <property type="entry name" value="Kelch-typ_b-propeller"/>
</dbReference>
<proteinExistence type="predicted"/>
<comment type="caution">
    <text evidence="5">The sequence shown here is derived from an EMBL/GenBank/DDBJ whole genome shotgun (WGS) entry which is preliminary data.</text>
</comment>
<dbReference type="SMART" id="SM00612">
    <property type="entry name" value="Kelch"/>
    <property type="match status" value="5"/>
</dbReference>
<protein>
    <recommendedName>
        <fullName evidence="4">DCD domain-containing protein</fullName>
    </recommendedName>
</protein>
<dbReference type="GO" id="GO:0034976">
    <property type="term" value="P:response to endoplasmic reticulum stress"/>
    <property type="evidence" value="ECO:0007669"/>
    <property type="project" value="InterPro"/>
</dbReference>
<dbReference type="Pfam" id="PF24981">
    <property type="entry name" value="Beta-prop_ATRN-LZTR1"/>
    <property type="match status" value="1"/>
</dbReference>
<dbReference type="Pfam" id="PF10539">
    <property type="entry name" value="Dev_Cell_Death"/>
    <property type="match status" value="1"/>
</dbReference>